<gene>
    <name evidence="1" type="ORF">PFTANZ_00373</name>
</gene>
<reference evidence="1 2" key="1">
    <citation type="submission" date="2013-02" db="EMBL/GenBank/DDBJ databases">
        <title>The Genome Annotation of Plasmodium falciparum Tanzania (2000708).</title>
        <authorList>
            <consortium name="The Broad Institute Genome Sequencing Platform"/>
            <consortium name="The Broad Institute Genome Sequencing Center for Infectious Disease"/>
            <person name="Neafsey D."/>
            <person name="Hoffman S."/>
            <person name="Volkman S."/>
            <person name="Rosenthal P."/>
            <person name="Walker B."/>
            <person name="Young S.K."/>
            <person name="Zeng Q."/>
            <person name="Gargeya S."/>
            <person name="Fitzgerald M."/>
            <person name="Haas B."/>
            <person name="Abouelleil A."/>
            <person name="Allen A.W."/>
            <person name="Alvarado L."/>
            <person name="Arachchi H.M."/>
            <person name="Berlin A.M."/>
            <person name="Chapman S.B."/>
            <person name="Gainer-Dewar J."/>
            <person name="Goldberg J."/>
            <person name="Griggs A."/>
            <person name="Gujja S."/>
            <person name="Hansen M."/>
            <person name="Howarth C."/>
            <person name="Imamovic A."/>
            <person name="Ireland A."/>
            <person name="Larimer J."/>
            <person name="McCowan C."/>
            <person name="Murphy C."/>
            <person name="Pearson M."/>
            <person name="Poon T.W."/>
            <person name="Priest M."/>
            <person name="Roberts A."/>
            <person name="Saif S."/>
            <person name="Shea T."/>
            <person name="Sisk P."/>
            <person name="Sykes S."/>
            <person name="Wortman J."/>
            <person name="Nusbaum C."/>
            <person name="Birren B."/>
        </authorList>
    </citation>
    <scope>NUCLEOTIDE SEQUENCE [LARGE SCALE GENOMIC DNA]</scope>
    <source>
        <strain evidence="2">Tanzania (2000708)</strain>
    </source>
</reference>
<accession>A0A024WF24</accession>
<dbReference type="EMBL" id="KI926279">
    <property type="protein sequence ID" value="ETW38896.1"/>
    <property type="molecule type" value="Genomic_DNA"/>
</dbReference>
<evidence type="ECO:0000313" key="1">
    <source>
        <dbReference type="EMBL" id="ETW38896.1"/>
    </source>
</evidence>
<dbReference type="Proteomes" id="UP000030708">
    <property type="component" value="Unassembled WGS sequence"/>
</dbReference>
<name>A0A024WF24_PLAFA</name>
<proteinExistence type="predicted"/>
<organism evidence="1 2">
    <name type="scientific">Plasmodium falciparum Tanzania</name>
    <name type="common">2000708</name>
    <dbReference type="NCBI Taxonomy" id="1036725"/>
    <lineage>
        <taxon>Eukaryota</taxon>
        <taxon>Sar</taxon>
        <taxon>Alveolata</taxon>
        <taxon>Apicomplexa</taxon>
        <taxon>Aconoidasida</taxon>
        <taxon>Haemosporida</taxon>
        <taxon>Plasmodiidae</taxon>
        <taxon>Plasmodium</taxon>
        <taxon>Plasmodium (Laverania)</taxon>
    </lineage>
</organism>
<protein>
    <submittedName>
        <fullName evidence="1">Uncharacterized protein</fullName>
    </submittedName>
</protein>
<evidence type="ECO:0000313" key="2">
    <source>
        <dbReference type="Proteomes" id="UP000030708"/>
    </source>
</evidence>
<dbReference type="AlphaFoldDB" id="A0A024WF24"/>
<reference evidence="1 2" key="2">
    <citation type="submission" date="2013-02" db="EMBL/GenBank/DDBJ databases">
        <title>The Genome Sequence of Plasmodium falciparum Tanzania (2000708).</title>
        <authorList>
            <consortium name="The Broad Institute Genome Sequencing Platform"/>
            <consortium name="The Broad Institute Genome Sequencing Center for Infectious Disease"/>
            <person name="Neafsey D."/>
            <person name="Cheeseman I."/>
            <person name="Volkman S."/>
            <person name="Adams J."/>
            <person name="Walker B."/>
            <person name="Young S.K."/>
            <person name="Zeng Q."/>
            <person name="Gargeya S."/>
            <person name="Fitzgerald M."/>
            <person name="Haas B."/>
            <person name="Abouelleil A."/>
            <person name="Alvarado L."/>
            <person name="Arachchi H.M."/>
            <person name="Berlin A.M."/>
            <person name="Chapman S.B."/>
            <person name="Dewar J."/>
            <person name="Goldberg J."/>
            <person name="Griggs A."/>
            <person name="Gujja S."/>
            <person name="Hansen M."/>
            <person name="Howarth C."/>
            <person name="Imamovic A."/>
            <person name="Larimer J."/>
            <person name="McCowan C."/>
            <person name="Murphy C."/>
            <person name="Neiman D."/>
            <person name="Pearson M."/>
            <person name="Priest M."/>
            <person name="Roberts A."/>
            <person name="Saif S."/>
            <person name="Shea T."/>
            <person name="Sisk P."/>
            <person name="Sykes S."/>
            <person name="Wortman J."/>
            <person name="Nusbaum C."/>
            <person name="Birren B."/>
        </authorList>
    </citation>
    <scope>NUCLEOTIDE SEQUENCE [LARGE SCALE GENOMIC DNA]</scope>
    <source>
        <strain evidence="2">Tanzania (2000708)</strain>
    </source>
</reference>
<sequence length="125" mass="14756">MVILGDEKESYTSYCDKNNDILISKQLKSQLIKQKNLNSCLSLKLKSIHIKLNNLFLKKNEFEKTINNKIKEIELQFLIIQNVTHENKKSIENLLNDKNAHYELNHIKRSLNELDIYTKNKSVRI</sequence>